<dbReference type="Gene3D" id="3.40.50.720">
    <property type="entry name" value="NAD(P)-binding Rossmann-like Domain"/>
    <property type="match status" value="1"/>
</dbReference>
<evidence type="ECO:0000256" key="6">
    <source>
        <dbReference type="ARBA" id="ARBA00022786"/>
    </source>
</evidence>
<evidence type="ECO:0000256" key="1">
    <source>
        <dbReference type="ARBA" id="ARBA00004514"/>
    </source>
</evidence>
<keyword evidence="6" id="KW-0833">Ubl conjugation pathway</keyword>
<dbReference type="PROSITE" id="PS50206">
    <property type="entry name" value="RHODANESE_3"/>
    <property type="match status" value="1"/>
</dbReference>
<dbReference type="InterPro" id="IPR036873">
    <property type="entry name" value="Rhodanese-like_dom_sf"/>
</dbReference>
<dbReference type="CDD" id="cd00757">
    <property type="entry name" value="ThiF_MoeB_HesA_family"/>
    <property type="match status" value="1"/>
</dbReference>
<keyword evidence="10" id="KW-1185">Reference proteome</keyword>
<reference evidence="9" key="1">
    <citation type="submission" date="2023-02" db="EMBL/GenBank/DDBJ databases">
        <title>Mating type loci evolution in Malassezia.</title>
        <authorList>
            <person name="Coelho M.A."/>
        </authorList>
    </citation>
    <scope>NUCLEOTIDE SEQUENCE</scope>
    <source>
        <strain evidence="9">CBS 14136</strain>
    </source>
</reference>
<evidence type="ECO:0000313" key="9">
    <source>
        <dbReference type="EMBL" id="WFD41738.1"/>
    </source>
</evidence>
<evidence type="ECO:0000256" key="3">
    <source>
        <dbReference type="ARBA" id="ARBA00022694"/>
    </source>
</evidence>
<evidence type="ECO:0000259" key="8">
    <source>
        <dbReference type="PROSITE" id="PS50206"/>
    </source>
</evidence>
<keyword evidence="2" id="KW-0808">Transferase</keyword>
<dbReference type="GO" id="GO:0016779">
    <property type="term" value="F:nucleotidyltransferase activity"/>
    <property type="evidence" value="ECO:0007669"/>
    <property type="project" value="UniProtKB-KW"/>
</dbReference>
<dbReference type="SUPFAM" id="SSF69572">
    <property type="entry name" value="Activating enzymes of the ubiquitin-like proteins"/>
    <property type="match status" value="1"/>
</dbReference>
<evidence type="ECO:0000313" key="10">
    <source>
        <dbReference type="Proteomes" id="UP001214628"/>
    </source>
</evidence>
<dbReference type="GO" id="GO:0005524">
    <property type="term" value="F:ATP binding"/>
    <property type="evidence" value="ECO:0007669"/>
    <property type="project" value="UniProtKB-KW"/>
</dbReference>
<evidence type="ECO:0000256" key="7">
    <source>
        <dbReference type="ARBA" id="ARBA00022840"/>
    </source>
</evidence>
<comment type="subcellular location">
    <subcellularLocation>
        <location evidence="1">Cytoplasm</location>
        <location evidence="1">Cytosol</location>
    </subcellularLocation>
</comment>
<dbReference type="Pfam" id="PF00581">
    <property type="entry name" value="Rhodanese"/>
    <property type="match status" value="1"/>
</dbReference>
<keyword evidence="7" id="KW-0067">ATP-binding</keyword>
<proteinExistence type="predicted"/>
<dbReference type="GO" id="GO:0005829">
    <property type="term" value="C:cytosol"/>
    <property type="evidence" value="ECO:0007669"/>
    <property type="project" value="UniProtKB-SubCell"/>
</dbReference>
<gene>
    <name evidence="9" type="ORF">MPSI1_000374</name>
</gene>
<dbReference type="GO" id="GO:0042292">
    <property type="term" value="F:URM1 activating enzyme activity"/>
    <property type="evidence" value="ECO:0007669"/>
    <property type="project" value="TreeGrafter"/>
</dbReference>
<dbReference type="InterPro" id="IPR001763">
    <property type="entry name" value="Rhodanese-like_dom"/>
</dbReference>
<accession>A0AAF0FB60</accession>
<dbReference type="GO" id="GO:0004792">
    <property type="term" value="F:thiosulfate-cyanide sulfurtransferase activity"/>
    <property type="evidence" value="ECO:0007669"/>
    <property type="project" value="TreeGrafter"/>
</dbReference>
<dbReference type="Proteomes" id="UP001214628">
    <property type="component" value="Chromosome 1"/>
</dbReference>
<dbReference type="InterPro" id="IPR045886">
    <property type="entry name" value="ThiF/MoeB/HesA"/>
</dbReference>
<sequence>MGALSAEEFSRYSRQLLLPGFGVHAQTALKDARVLIVGAGGLGCPAAQYLAAGGVGHLTIVDADVVETSNLSRQILHTDERVGMNKAQSIVAAIRILNPHVHAEAYPSFLNTENARDLTASHDLVLDCTDNVMTRYLISDAAVLADRQVVSGAAQGYEGQLIVLHKNLGDIRGPCYRCLFPEAPKPQHTQSCDDGGILGSVTGLIGTMQAIEAIKLLTGVGEVTQPTILFATPFGTQPFRSVRVRPIQTKRCRLCGDPSIVDKISDLTKEDYRLFCNLTAPSSFAVRSEDVSILDSRRLPEGEALVVDVRPPHEYAITALSGSQNLSIDQVRANAANAIATLPEKQPVLVVCRSGNDSREAVHLLQSADPSRTFANVTGGLRGYASYNPSFKMY</sequence>
<dbReference type="GO" id="GO:0002143">
    <property type="term" value="P:tRNA wobble position uridine thiolation"/>
    <property type="evidence" value="ECO:0007669"/>
    <property type="project" value="TreeGrafter"/>
</dbReference>
<keyword evidence="4" id="KW-0548">Nucleotidyltransferase</keyword>
<dbReference type="Pfam" id="PF00899">
    <property type="entry name" value="ThiF"/>
    <property type="match status" value="1"/>
</dbReference>
<name>A0AAF0FB60_9BASI</name>
<dbReference type="EMBL" id="CP118375">
    <property type="protein sequence ID" value="WFD41738.1"/>
    <property type="molecule type" value="Genomic_DNA"/>
</dbReference>
<dbReference type="FunFam" id="3.40.50.720:FF:000033">
    <property type="entry name" value="Adenylyltransferase and sulfurtransferase MOCS3"/>
    <property type="match status" value="1"/>
</dbReference>
<dbReference type="PANTHER" id="PTHR10953">
    <property type="entry name" value="UBIQUITIN-ACTIVATING ENZYME E1"/>
    <property type="match status" value="1"/>
</dbReference>
<keyword evidence="5" id="KW-0547">Nucleotide-binding</keyword>
<dbReference type="PANTHER" id="PTHR10953:SF102">
    <property type="entry name" value="ADENYLYLTRANSFERASE AND SULFURTRANSFERASE MOCS3"/>
    <property type="match status" value="1"/>
</dbReference>
<evidence type="ECO:0000256" key="5">
    <source>
        <dbReference type="ARBA" id="ARBA00022741"/>
    </source>
</evidence>
<keyword evidence="3" id="KW-0819">tRNA processing</keyword>
<dbReference type="InterPro" id="IPR000594">
    <property type="entry name" value="ThiF_NAD_FAD-bd"/>
</dbReference>
<dbReference type="SMART" id="SM00450">
    <property type="entry name" value="RHOD"/>
    <property type="match status" value="1"/>
</dbReference>
<protein>
    <recommendedName>
        <fullName evidence="8">Rhodanese domain-containing protein</fullName>
    </recommendedName>
</protein>
<dbReference type="NCBIfam" id="NF004281">
    <property type="entry name" value="PRK05690.1"/>
    <property type="match status" value="1"/>
</dbReference>
<dbReference type="InterPro" id="IPR035985">
    <property type="entry name" value="Ubiquitin-activating_enz"/>
</dbReference>
<feature type="domain" description="Rhodanese" evidence="8">
    <location>
        <begin position="300"/>
        <end position="393"/>
    </location>
</feature>
<dbReference type="GO" id="GO:0032447">
    <property type="term" value="P:protein urmylation"/>
    <property type="evidence" value="ECO:0007669"/>
    <property type="project" value="TreeGrafter"/>
</dbReference>
<dbReference type="AlphaFoldDB" id="A0AAF0FB60"/>
<organism evidence="9 10">
    <name type="scientific">Malassezia psittaci</name>
    <dbReference type="NCBI Taxonomy" id="1821823"/>
    <lineage>
        <taxon>Eukaryota</taxon>
        <taxon>Fungi</taxon>
        <taxon>Dikarya</taxon>
        <taxon>Basidiomycota</taxon>
        <taxon>Ustilaginomycotina</taxon>
        <taxon>Malasseziomycetes</taxon>
        <taxon>Malasseziales</taxon>
        <taxon>Malasseziaceae</taxon>
        <taxon>Malassezia</taxon>
    </lineage>
</organism>
<evidence type="ECO:0000256" key="2">
    <source>
        <dbReference type="ARBA" id="ARBA00022679"/>
    </source>
</evidence>
<dbReference type="Gene3D" id="3.40.250.10">
    <property type="entry name" value="Rhodanese-like domain"/>
    <property type="match status" value="1"/>
</dbReference>
<evidence type="ECO:0000256" key="4">
    <source>
        <dbReference type="ARBA" id="ARBA00022695"/>
    </source>
</evidence>